<dbReference type="InterPro" id="IPR052929">
    <property type="entry name" value="RNase_H-like_EbsB-rel"/>
</dbReference>
<proteinExistence type="predicted"/>
<accession>A0AA87ZGV1</accession>
<protein>
    <recommendedName>
        <fullName evidence="4">RNase H type-1 domain-containing protein</fullName>
    </recommendedName>
</protein>
<evidence type="ECO:0008006" key="4">
    <source>
        <dbReference type="Google" id="ProtNLM"/>
    </source>
</evidence>
<evidence type="ECO:0000256" key="1">
    <source>
        <dbReference type="SAM" id="MobiDB-lite"/>
    </source>
</evidence>
<dbReference type="EMBL" id="BTGU01000001">
    <property type="protein sequence ID" value="GMN26083.1"/>
    <property type="molecule type" value="Genomic_DNA"/>
</dbReference>
<dbReference type="PANTHER" id="PTHR47074">
    <property type="entry name" value="BNAC02G40300D PROTEIN"/>
    <property type="match status" value="1"/>
</dbReference>
<organism evidence="2 3">
    <name type="scientific">Ficus carica</name>
    <name type="common">Common fig</name>
    <dbReference type="NCBI Taxonomy" id="3494"/>
    <lineage>
        <taxon>Eukaryota</taxon>
        <taxon>Viridiplantae</taxon>
        <taxon>Streptophyta</taxon>
        <taxon>Embryophyta</taxon>
        <taxon>Tracheophyta</taxon>
        <taxon>Spermatophyta</taxon>
        <taxon>Magnoliopsida</taxon>
        <taxon>eudicotyledons</taxon>
        <taxon>Gunneridae</taxon>
        <taxon>Pentapetalae</taxon>
        <taxon>rosids</taxon>
        <taxon>fabids</taxon>
        <taxon>Rosales</taxon>
        <taxon>Moraceae</taxon>
        <taxon>Ficeae</taxon>
        <taxon>Ficus</taxon>
    </lineage>
</organism>
<name>A0AA87ZGV1_FICCA</name>
<evidence type="ECO:0000313" key="3">
    <source>
        <dbReference type="Proteomes" id="UP001187192"/>
    </source>
</evidence>
<feature type="compositionally biased region" description="Low complexity" evidence="1">
    <location>
        <begin position="281"/>
        <end position="295"/>
    </location>
</feature>
<feature type="region of interest" description="Disordered" evidence="1">
    <location>
        <begin position="281"/>
        <end position="313"/>
    </location>
</feature>
<evidence type="ECO:0000313" key="2">
    <source>
        <dbReference type="EMBL" id="GMN26083.1"/>
    </source>
</evidence>
<dbReference type="PANTHER" id="PTHR47074:SF48">
    <property type="entry name" value="POLYNUCLEOTIDYL TRANSFERASE, RIBONUCLEASE H-LIKE SUPERFAMILY PROTEIN"/>
    <property type="match status" value="1"/>
</dbReference>
<sequence>MGYTDSLSNVKIHTWRAFYETLPARAHLEYRGVSVPPICPGCNCAFKDTFPCLMVLSGDSRACNEDDIEIFCMVAWAIWSGRNKLVFENKVDNAKKIVSRANRLLGDFFMSNDLDEAKVPRVKPSPTLWCPPLSDSVKINVDAAVNQAMEYIGIGIVARDCNGMVLAATPSRRECGLLKARGYSNWRVETDAVNVLRATQYPVSTAMEANVISDIFDGFVGHRGGSVYHVSRKGNDFWVALSLTTNKKADKYAAREQSRFEDPLALDHWHCCHLVNAEQQQQQQQQQQNQQQDQNFPNDSILVDSEVIREDKS</sequence>
<reference evidence="2" key="1">
    <citation type="submission" date="2023-07" db="EMBL/GenBank/DDBJ databases">
        <title>draft genome sequence of fig (Ficus carica).</title>
        <authorList>
            <person name="Takahashi T."/>
            <person name="Nishimura K."/>
        </authorList>
    </citation>
    <scope>NUCLEOTIDE SEQUENCE</scope>
</reference>
<dbReference type="AlphaFoldDB" id="A0AA87ZGV1"/>
<keyword evidence="3" id="KW-1185">Reference proteome</keyword>
<comment type="caution">
    <text evidence="2">The sequence shown here is derived from an EMBL/GenBank/DDBJ whole genome shotgun (WGS) entry which is preliminary data.</text>
</comment>
<dbReference type="Proteomes" id="UP001187192">
    <property type="component" value="Unassembled WGS sequence"/>
</dbReference>
<gene>
    <name evidence="2" type="ORF">TIFTF001_001180</name>
</gene>